<evidence type="ECO:0000313" key="2">
    <source>
        <dbReference type="Proteomes" id="UP000298652"/>
    </source>
</evidence>
<dbReference type="AlphaFoldDB" id="A0A4U6UBI8"/>
<evidence type="ECO:0000313" key="1">
    <source>
        <dbReference type="EMBL" id="TKW13128.1"/>
    </source>
</evidence>
<keyword evidence="2" id="KW-1185">Reference proteome</keyword>
<name>A0A4U6UBI8_SETVI</name>
<accession>A0A4U6UBI8</accession>
<dbReference type="Proteomes" id="UP000298652">
    <property type="component" value="Chromosome 5"/>
</dbReference>
<reference evidence="1" key="1">
    <citation type="submission" date="2019-03" db="EMBL/GenBank/DDBJ databases">
        <title>WGS assembly of Setaria viridis.</title>
        <authorList>
            <person name="Huang P."/>
            <person name="Jenkins J."/>
            <person name="Grimwood J."/>
            <person name="Barry K."/>
            <person name="Healey A."/>
            <person name="Mamidi S."/>
            <person name="Sreedasyam A."/>
            <person name="Shu S."/>
            <person name="Feldman M."/>
            <person name="Wu J."/>
            <person name="Yu Y."/>
            <person name="Chen C."/>
            <person name="Johnson J."/>
            <person name="Rokhsar D."/>
            <person name="Baxter I."/>
            <person name="Schmutz J."/>
            <person name="Brutnell T."/>
            <person name="Kellogg E."/>
        </authorList>
    </citation>
    <scope>NUCLEOTIDE SEQUENCE [LARGE SCALE GENOMIC DNA]</scope>
</reference>
<dbReference type="EMBL" id="CM016556">
    <property type="protein sequence ID" value="TKW13128.1"/>
    <property type="molecule type" value="Genomic_DNA"/>
</dbReference>
<dbReference type="Gramene" id="TKW13128">
    <property type="protein sequence ID" value="TKW13128"/>
    <property type="gene ID" value="SEVIR_5G078650v2"/>
</dbReference>
<protein>
    <submittedName>
        <fullName evidence="1">Uncharacterized protein</fullName>
    </submittedName>
</protein>
<proteinExistence type="predicted"/>
<gene>
    <name evidence="1" type="ORF">SEVIR_5G078650v2</name>
</gene>
<sequence>MKDDSVARWKLPSTGYALRVFDVMPRTPAGFSARCHAAEAVARTWRVSGRAVAQGSGRPCMCVRVRVLL</sequence>
<organism evidence="1 2">
    <name type="scientific">Setaria viridis</name>
    <name type="common">Green bristlegrass</name>
    <name type="synonym">Setaria italica subsp. viridis</name>
    <dbReference type="NCBI Taxonomy" id="4556"/>
    <lineage>
        <taxon>Eukaryota</taxon>
        <taxon>Viridiplantae</taxon>
        <taxon>Streptophyta</taxon>
        <taxon>Embryophyta</taxon>
        <taxon>Tracheophyta</taxon>
        <taxon>Spermatophyta</taxon>
        <taxon>Magnoliopsida</taxon>
        <taxon>Liliopsida</taxon>
        <taxon>Poales</taxon>
        <taxon>Poaceae</taxon>
        <taxon>PACMAD clade</taxon>
        <taxon>Panicoideae</taxon>
        <taxon>Panicodae</taxon>
        <taxon>Paniceae</taxon>
        <taxon>Cenchrinae</taxon>
        <taxon>Setaria</taxon>
    </lineage>
</organism>